<feature type="transmembrane region" description="Helical" evidence="1">
    <location>
        <begin position="209"/>
        <end position="236"/>
    </location>
</feature>
<protein>
    <submittedName>
        <fullName evidence="2">Uncharacterized protein</fullName>
    </submittedName>
</protein>
<evidence type="ECO:0000313" key="3">
    <source>
        <dbReference type="Proteomes" id="UP000440498"/>
    </source>
</evidence>
<feature type="transmembrane region" description="Helical" evidence="1">
    <location>
        <begin position="21"/>
        <end position="40"/>
    </location>
</feature>
<evidence type="ECO:0000256" key="1">
    <source>
        <dbReference type="SAM" id="Phobius"/>
    </source>
</evidence>
<accession>A0A6A7NA95</accession>
<proteinExistence type="predicted"/>
<keyword evidence="1" id="KW-1133">Transmembrane helix</keyword>
<evidence type="ECO:0000313" key="2">
    <source>
        <dbReference type="EMBL" id="MQA42003.1"/>
    </source>
</evidence>
<gene>
    <name evidence="2" type="ORF">GEV02_28015</name>
</gene>
<feature type="transmembrane region" description="Helical" evidence="1">
    <location>
        <begin position="116"/>
        <end position="134"/>
    </location>
</feature>
<name>A0A6A7NA95_9BURK</name>
<feature type="transmembrane region" description="Helical" evidence="1">
    <location>
        <begin position="178"/>
        <end position="197"/>
    </location>
</feature>
<keyword evidence="1" id="KW-0472">Membrane</keyword>
<dbReference type="AlphaFoldDB" id="A0A6A7NA95"/>
<keyword evidence="3" id="KW-1185">Reference proteome</keyword>
<feature type="transmembrane region" description="Helical" evidence="1">
    <location>
        <begin position="79"/>
        <end position="104"/>
    </location>
</feature>
<reference evidence="2 3" key="1">
    <citation type="submission" date="2019-10" db="EMBL/GenBank/DDBJ databases">
        <title>Two novel species isolated from a subtropical stream in China.</title>
        <authorList>
            <person name="Lu H."/>
        </authorList>
    </citation>
    <scope>NUCLEOTIDE SEQUENCE [LARGE SCALE GENOMIC DNA]</scope>
    <source>
        <strain evidence="2 3">FT29W</strain>
    </source>
</reference>
<organism evidence="2 3">
    <name type="scientific">Rugamonas aquatica</name>
    <dbReference type="NCBI Taxonomy" id="2743357"/>
    <lineage>
        <taxon>Bacteria</taxon>
        <taxon>Pseudomonadati</taxon>
        <taxon>Pseudomonadota</taxon>
        <taxon>Betaproteobacteria</taxon>
        <taxon>Burkholderiales</taxon>
        <taxon>Oxalobacteraceae</taxon>
        <taxon>Telluria group</taxon>
        <taxon>Rugamonas</taxon>
    </lineage>
</organism>
<comment type="caution">
    <text evidence="2">The sequence shown here is derived from an EMBL/GenBank/DDBJ whole genome shotgun (WGS) entry which is preliminary data.</text>
</comment>
<keyword evidence="1" id="KW-0812">Transmembrane</keyword>
<dbReference type="EMBL" id="WHUG01000017">
    <property type="protein sequence ID" value="MQA42003.1"/>
    <property type="molecule type" value="Genomic_DNA"/>
</dbReference>
<feature type="transmembrane region" description="Helical" evidence="1">
    <location>
        <begin position="46"/>
        <end position="67"/>
    </location>
</feature>
<dbReference type="Proteomes" id="UP000440498">
    <property type="component" value="Unassembled WGS sequence"/>
</dbReference>
<dbReference type="RefSeq" id="WP_152841171.1">
    <property type="nucleotide sequence ID" value="NZ_WHUG01000017.1"/>
</dbReference>
<sequence>MSQPDAINPIQFRPDKLTPTLALLPLLMGAIGLAFATGAAEEVPVLQNPIAVLCLLVMAAALVLMPVPRLFKWNWDTRFFGVSGFCMASMALAGGVPWLCILLYSSAPLWLRVPLSMAYFALLTCWHYRFFAVYQRIFSDPELRAQIYQEQPDCFHYLQQGDRVVLEKRLKFRLGPPMPFVLACCVAVVVSMCFGPPLARYFGLPFPHLMIACMALPMDMFALGLAVRGWMVFYVYPARLYRETGKRVYVDMATKPPKLRRR</sequence>